<accession>A0ABP0QGK1</accession>
<organism evidence="2 3">
    <name type="scientific">Durusdinium trenchii</name>
    <dbReference type="NCBI Taxonomy" id="1381693"/>
    <lineage>
        <taxon>Eukaryota</taxon>
        <taxon>Sar</taxon>
        <taxon>Alveolata</taxon>
        <taxon>Dinophyceae</taxon>
        <taxon>Suessiales</taxon>
        <taxon>Symbiodiniaceae</taxon>
        <taxon>Durusdinium</taxon>
    </lineage>
</organism>
<gene>
    <name evidence="2" type="ORF">SCF082_LOCUS40824</name>
</gene>
<keyword evidence="3" id="KW-1185">Reference proteome</keyword>
<dbReference type="EMBL" id="CAXAMM010039419">
    <property type="protein sequence ID" value="CAK9086301.1"/>
    <property type="molecule type" value="Genomic_DNA"/>
</dbReference>
<comment type="caution">
    <text evidence="2">The sequence shown here is derived from an EMBL/GenBank/DDBJ whole genome shotgun (WGS) entry which is preliminary data.</text>
</comment>
<evidence type="ECO:0000256" key="1">
    <source>
        <dbReference type="SAM" id="MobiDB-lite"/>
    </source>
</evidence>
<evidence type="ECO:0000313" key="3">
    <source>
        <dbReference type="Proteomes" id="UP001642464"/>
    </source>
</evidence>
<feature type="compositionally biased region" description="Basic and acidic residues" evidence="1">
    <location>
        <begin position="118"/>
        <end position="142"/>
    </location>
</feature>
<protein>
    <submittedName>
        <fullName evidence="2">Uncharacterized protein</fullName>
    </submittedName>
</protein>
<sequence length="233" mass="25838">CATEPRPNDLEAVVKDHHEETEEEDDQDFAVLSDEGDDSSTVEQEDGHHVDAGESDGHPATNGLQQGEPEARALGAERVREHRAKRKKAEDEHAARDCMDFCKWAQPKKTPADADSGATEKRSDSEPKATMQDKDSDGAKEMPLDEKPILATLQKMKRSPRFGVVACSLWTMQAKWKNLVSNVLPDEFIKAGKLADANFFEREAEKILSFAAASELQLPGTQPMKQQLILIND</sequence>
<feature type="non-terminal residue" evidence="2">
    <location>
        <position position="233"/>
    </location>
</feature>
<name>A0ABP0QGK1_9DINO</name>
<feature type="compositionally biased region" description="Basic and acidic residues" evidence="1">
    <location>
        <begin position="69"/>
        <end position="80"/>
    </location>
</feature>
<feature type="non-terminal residue" evidence="2">
    <location>
        <position position="1"/>
    </location>
</feature>
<feature type="compositionally biased region" description="Basic and acidic residues" evidence="1">
    <location>
        <begin position="45"/>
        <end position="57"/>
    </location>
</feature>
<evidence type="ECO:0000313" key="2">
    <source>
        <dbReference type="EMBL" id="CAK9086301.1"/>
    </source>
</evidence>
<feature type="region of interest" description="Disordered" evidence="1">
    <location>
        <begin position="1"/>
        <end position="95"/>
    </location>
</feature>
<feature type="compositionally biased region" description="Basic and acidic residues" evidence="1">
    <location>
        <begin position="1"/>
        <end position="20"/>
    </location>
</feature>
<feature type="compositionally biased region" description="Acidic residues" evidence="1">
    <location>
        <begin position="21"/>
        <end position="44"/>
    </location>
</feature>
<feature type="region of interest" description="Disordered" evidence="1">
    <location>
        <begin position="107"/>
        <end position="142"/>
    </location>
</feature>
<proteinExistence type="predicted"/>
<dbReference type="Proteomes" id="UP001642464">
    <property type="component" value="Unassembled WGS sequence"/>
</dbReference>
<reference evidence="2 3" key="1">
    <citation type="submission" date="2024-02" db="EMBL/GenBank/DDBJ databases">
        <authorList>
            <person name="Chen Y."/>
            <person name="Shah S."/>
            <person name="Dougan E. K."/>
            <person name="Thang M."/>
            <person name="Chan C."/>
        </authorList>
    </citation>
    <scope>NUCLEOTIDE SEQUENCE [LARGE SCALE GENOMIC DNA]</scope>
</reference>